<sequence length="306" mass="33183">MHICLILAPGFPILTYVMLREVVTRANALAGQALFSLELRSVTGQPVASVDGIEIAPDRTDWEDPPGWDLVILCAGANPLARLPMGLRGFLMRAQQAGATLAGFEGGVTILAAQNLLDGHQAVHPHTLSEDEVEILANTARSDQIFCYDRGRLTAATGLAAGDALLAWVARVHDSDIAKQVSDQLALGHFRSDGEARNHPKAEDPVLARMQSIMAAHLADPQPMDAIAQSLELSPKQLRRRCRKALGQTPTQVYLRLRLDRAEQLVRDTALSVEEVAKATGFLSPSAFTRSFKSRFGAAPRAMRKI</sequence>
<dbReference type="GO" id="GO:0003700">
    <property type="term" value="F:DNA-binding transcription factor activity"/>
    <property type="evidence" value="ECO:0007669"/>
    <property type="project" value="InterPro"/>
</dbReference>
<keyword evidence="2" id="KW-0238">DNA-binding</keyword>
<dbReference type="Pfam" id="PF12833">
    <property type="entry name" value="HTH_18"/>
    <property type="match status" value="1"/>
</dbReference>
<evidence type="ECO:0000313" key="5">
    <source>
        <dbReference type="EMBL" id="SMX28095.1"/>
    </source>
</evidence>
<evidence type="ECO:0000256" key="3">
    <source>
        <dbReference type="ARBA" id="ARBA00023163"/>
    </source>
</evidence>
<dbReference type="PRINTS" id="PR00032">
    <property type="entry name" value="HTHARAC"/>
</dbReference>
<dbReference type="InterPro" id="IPR018060">
    <property type="entry name" value="HTH_AraC"/>
</dbReference>
<name>A0A238JCG3_9RHOB</name>
<protein>
    <submittedName>
        <fullName evidence="5">HTH-type transcriptional regulator CdhR</fullName>
    </submittedName>
</protein>
<dbReference type="InterPro" id="IPR020449">
    <property type="entry name" value="Tscrpt_reg_AraC-type_HTH"/>
</dbReference>
<dbReference type="AlphaFoldDB" id="A0A238JCG3"/>
<dbReference type="InterPro" id="IPR029062">
    <property type="entry name" value="Class_I_gatase-like"/>
</dbReference>
<evidence type="ECO:0000313" key="6">
    <source>
        <dbReference type="Proteomes" id="UP000225972"/>
    </source>
</evidence>
<dbReference type="PANTHER" id="PTHR46796">
    <property type="entry name" value="HTH-TYPE TRANSCRIPTIONAL ACTIVATOR RHAS-RELATED"/>
    <property type="match status" value="1"/>
</dbReference>
<dbReference type="Gene3D" id="1.10.10.60">
    <property type="entry name" value="Homeodomain-like"/>
    <property type="match status" value="1"/>
</dbReference>
<dbReference type="PROSITE" id="PS01124">
    <property type="entry name" value="HTH_ARAC_FAMILY_2"/>
    <property type="match status" value="1"/>
</dbReference>
<dbReference type="GO" id="GO:0043565">
    <property type="term" value="F:sequence-specific DNA binding"/>
    <property type="evidence" value="ECO:0007669"/>
    <property type="project" value="InterPro"/>
</dbReference>
<dbReference type="Gene3D" id="3.40.50.880">
    <property type="match status" value="1"/>
</dbReference>
<dbReference type="RefSeq" id="WP_099245196.1">
    <property type="nucleotide sequence ID" value="NZ_FXXP01000002.1"/>
</dbReference>
<evidence type="ECO:0000259" key="4">
    <source>
        <dbReference type="PROSITE" id="PS01124"/>
    </source>
</evidence>
<proteinExistence type="predicted"/>
<accession>A0A238JCG3</accession>
<organism evidence="5 6">
    <name type="scientific">Pelagimonas phthalicica</name>
    <dbReference type="NCBI Taxonomy" id="1037362"/>
    <lineage>
        <taxon>Bacteria</taxon>
        <taxon>Pseudomonadati</taxon>
        <taxon>Pseudomonadota</taxon>
        <taxon>Alphaproteobacteria</taxon>
        <taxon>Rhodobacterales</taxon>
        <taxon>Roseobacteraceae</taxon>
        <taxon>Pelagimonas</taxon>
    </lineage>
</organism>
<dbReference type="SUPFAM" id="SSF46689">
    <property type="entry name" value="Homeodomain-like"/>
    <property type="match status" value="2"/>
</dbReference>
<gene>
    <name evidence="5" type="primary">cdhR_4</name>
    <name evidence="5" type="ORF">TRP8649_02208</name>
</gene>
<evidence type="ECO:0000256" key="2">
    <source>
        <dbReference type="ARBA" id="ARBA00023125"/>
    </source>
</evidence>
<dbReference type="SUPFAM" id="SSF52317">
    <property type="entry name" value="Class I glutamine amidotransferase-like"/>
    <property type="match status" value="1"/>
</dbReference>
<evidence type="ECO:0000256" key="1">
    <source>
        <dbReference type="ARBA" id="ARBA00023015"/>
    </source>
</evidence>
<keyword evidence="1" id="KW-0805">Transcription regulation</keyword>
<dbReference type="InterPro" id="IPR050204">
    <property type="entry name" value="AraC_XylS_family_regulators"/>
</dbReference>
<dbReference type="OrthoDB" id="7851524at2"/>
<dbReference type="SMART" id="SM00342">
    <property type="entry name" value="HTH_ARAC"/>
    <property type="match status" value="1"/>
</dbReference>
<feature type="domain" description="HTH araC/xylS-type" evidence="4">
    <location>
        <begin position="208"/>
        <end position="306"/>
    </location>
</feature>
<keyword evidence="3" id="KW-0804">Transcription</keyword>
<dbReference type="Proteomes" id="UP000225972">
    <property type="component" value="Unassembled WGS sequence"/>
</dbReference>
<dbReference type="InterPro" id="IPR009057">
    <property type="entry name" value="Homeodomain-like_sf"/>
</dbReference>
<reference evidence="6" key="1">
    <citation type="submission" date="2017-05" db="EMBL/GenBank/DDBJ databases">
        <authorList>
            <person name="Rodrigo-Torres L."/>
            <person name="Arahal R. D."/>
            <person name="Lucena T."/>
        </authorList>
    </citation>
    <scope>NUCLEOTIDE SEQUENCE [LARGE SCALE GENOMIC DNA]</scope>
    <source>
        <strain evidence="6">CECT 8649</strain>
    </source>
</reference>
<keyword evidence="6" id="KW-1185">Reference proteome</keyword>
<dbReference type="EMBL" id="FXXP01000002">
    <property type="protein sequence ID" value="SMX28095.1"/>
    <property type="molecule type" value="Genomic_DNA"/>
</dbReference>